<dbReference type="InterPro" id="IPR016166">
    <property type="entry name" value="FAD-bd_PCMH"/>
</dbReference>
<feature type="chain" id="PRO_5040379439" evidence="5">
    <location>
        <begin position="20"/>
        <end position="503"/>
    </location>
</feature>
<evidence type="ECO:0000256" key="4">
    <source>
        <dbReference type="ARBA" id="ARBA00023002"/>
    </source>
</evidence>
<evidence type="ECO:0000256" key="2">
    <source>
        <dbReference type="ARBA" id="ARBA00022630"/>
    </source>
</evidence>
<dbReference type="PANTHER" id="PTHR42973">
    <property type="entry name" value="BINDING OXIDOREDUCTASE, PUTATIVE (AFU_ORTHOLOGUE AFUA_1G17690)-RELATED"/>
    <property type="match status" value="1"/>
</dbReference>
<organism evidence="7 8">
    <name type="scientific">Lojkania enalia</name>
    <dbReference type="NCBI Taxonomy" id="147567"/>
    <lineage>
        <taxon>Eukaryota</taxon>
        <taxon>Fungi</taxon>
        <taxon>Dikarya</taxon>
        <taxon>Ascomycota</taxon>
        <taxon>Pezizomycotina</taxon>
        <taxon>Dothideomycetes</taxon>
        <taxon>Pleosporomycetidae</taxon>
        <taxon>Pleosporales</taxon>
        <taxon>Pleosporales incertae sedis</taxon>
        <taxon>Lojkania</taxon>
    </lineage>
</organism>
<dbReference type="GO" id="GO:0071949">
    <property type="term" value="F:FAD binding"/>
    <property type="evidence" value="ECO:0007669"/>
    <property type="project" value="InterPro"/>
</dbReference>
<dbReference type="OrthoDB" id="2151789at2759"/>
<keyword evidence="4" id="KW-0560">Oxidoreductase</keyword>
<proteinExistence type="inferred from homology"/>
<evidence type="ECO:0000256" key="1">
    <source>
        <dbReference type="ARBA" id="ARBA00005466"/>
    </source>
</evidence>
<dbReference type="InterPro" id="IPR016169">
    <property type="entry name" value="FAD-bd_PCMH_sub2"/>
</dbReference>
<protein>
    <submittedName>
        <fullName evidence="7">FAD binding domain-containing protein</fullName>
    </submittedName>
</protein>
<sequence length="503" mass="54908">MRVFPFLASAMLSISSANAGDRGSADVCCNALNRDYLLKGKVYFPGTPAYEARLNTYFDANAAQRAWCMVLPKSTRDASRVMRTLSKYKCPFGIKSGGHGTFKLSNAVKDGVTIDLGFMNGTTYYPERGVVGIEPAAKSAPAYEALEKYGVTVTGGRVGPVGLGGFVSGGGISFHAGAHGWACDNVENFEVVLANGKVINANEHEHSDLWRVMRGGSGNFGLITRLDMKAIKFANPAEPHIFGGLVAYDLSKGKEVADAYINFAENIHNDPYSSVVIWWYYNRDAGEMVLVACLDNSANQVNPPAMKEFLSIDGIVSNTLRSATMGNITRELAGDDGFYNIWFPSNFKNDPRIISYAQEKHEELIQALEAVVSAGEFLSTQCQFQPVSKTVVDHSNNNNVMGLESHVADGPGILFLMYVTVGTAADEAVALPLVRAYHEDLNHYASSLGINWNWIYLDYANLEQDPISTFGEDNIRKMKKASVKYDPDGVFQKLRGSGFKIPT</sequence>
<dbReference type="Pfam" id="PF01565">
    <property type="entry name" value="FAD_binding_4"/>
    <property type="match status" value="1"/>
</dbReference>
<evidence type="ECO:0000256" key="3">
    <source>
        <dbReference type="ARBA" id="ARBA00022827"/>
    </source>
</evidence>
<comment type="similarity">
    <text evidence="1">Belongs to the oxygen-dependent FAD-linked oxidoreductase family.</text>
</comment>
<keyword evidence="8" id="KW-1185">Reference proteome</keyword>
<evidence type="ECO:0000313" key="7">
    <source>
        <dbReference type="EMBL" id="KAF2258798.1"/>
    </source>
</evidence>
<dbReference type="Proteomes" id="UP000800093">
    <property type="component" value="Unassembled WGS sequence"/>
</dbReference>
<dbReference type="GO" id="GO:0016491">
    <property type="term" value="F:oxidoreductase activity"/>
    <property type="evidence" value="ECO:0007669"/>
    <property type="project" value="UniProtKB-KW"/>
</dbReference>
<keyword evidence="5" id="KW-0732">Signal</keyword>
<comment type="caution">
    <text evidence="7">The sequence shown here is derived from an EMBL/GenBank/DDBJ whole genome shotgun (WGS) entry which is preliminary data.</text>
</comment>
<feature type="signal peptide" evidence="5">
    <location>
        <begin position="1"/>
        <end position="19"/>
    </location>
</feature>
<dbReference type="EMBL" id="ML986740">
    <property type="protein sequence ID" value="KAF2258798.1"/>
    <property type="molecule type" value="Genomic_DNA"/>
</dbReference>
<reference evidence="8" key="1">
    <citation type="journal article" date="2020" name="Stud. Mycol.">
        <title>101 Dothideomycetes genomes: A test case for predicting lifestyles and emergence of pathogens.</title>
        <authorList>
            <person name="Haridas S."/>
            <person name="Albert R."/>
            <person name="Binder M."/>
            <person name="Bloem J."/>
            <person name="LaButti K."/>
            <person name="Salamov A."/>
            <person name="Andreopoulos B."/>
            <person name="Baker S."/>
            <person name="Barry K."/>
            <person name="Bills G."/>
            <person name="Bluhm B."/>
            <person name="Cannon C."/>
            <person name="Castanera R."/>
            <person name="Culley D."/>
            <person name="Daum C."/>
            <person name="Ezra D."/>
            <person name="Gonzalez J."/>
            <person name="Henrissat B."/>
            <person name="Kuo A."/>
            <person name="Liang C."/>
            <person name="Lipzen A."/>
            <person name="Lutzoni F."/>
            <person name="Magnuson J."/>
            <person name="Mondo S."/>
            <person name="Nolan M."/>
            <person name="Ohm R."/>
            <person name="Pangilinan J."/>
            <person name="Park H.-J."/>
            <person name="Ramirez L."/>
            <person name="Alfaro M."/>
            <person name="Sun H."/>
            <person name="Tritt A."/>
            <person name="Yoshinaga Y."/>
            <person name="Zwiers L.-H."/>
            <person name="Turgeon B."/>
            <person name="Goodwin S."/>
            <person name="Spatafora J."/>
            <person name="Crous P."/>
            <person name="Grigoriev I."/>
        </authorList>
    </citation>
    <scope>NUCLEOTIDE SEQUENCE [LARGE SCALE GENOMIC DNA]</scope>
    <source>
        <strain evidence="8">CBS 304.66</strain>
    </source>
</reference>
<feature type="domain" description="FAD-binding PCMH-type" evidence="6">
    <location>
        <begin position="60"/>
        <end position="233"/>
    </location>
</feature>
<evidence type="ECO:0000259" key="6">
    <source>
        <dbReference type="PROSITE" id="PS51387"/>
    </source>
</evidence>
<dbReference type="PROSITE" id="PS51387">
    <property type="entry name" value="FAD_PCMH"/>
    <property type="match status" value="1"/>
</dbReference>
<dbReference type="InterPro" id="IPR050416">
    <property type="entry name" value="FAD-linked_Oxidoreductase"/>
</dbReference>
<accession>A0A9P4K159</accession>
<keyword evidence="2" id="KW-0285">Flavoprotein</keyword>
<name>A0A9P4K159_9PLEO</name>
<evidence type="ECO:0000313" key="8">
    <source>
        <dbReference type="Proteomes" id="UP000800093"/>
    </source>
</evidence>
<dbReference type="PANTHER" id="PTHR42973:SF54">
    <property type="entry name" value="FAD-BINDING PCMH-TYPE DOMAIN-CONTAINING PROTEIN"/>
    <property type="match status" value="1"/>
</dbReference>
<dbReference type="Gene3D" id="3.30.465.10">
    <property type="match status" value="1"/>
</dbReference>
<dbReference type="InterPro" id="IPR036318">
    <property type="entry name" value="FAD-bd_PCMH-like_sf"/>
</dbReference>
<evidence type="ECO:0000256" key="5">
    <source>
        <dbReference type="SAM" id="SignalP"/>
    </source>
</evidence>
<gene>
    <name evidence="7" type="ORF">CC78DRAFT_562896</name>
</gene>
<dbReference type="AlphaFoldDB" id="A0A9P4K159"/>
<dbReference type="SUPFAM" id="SSF56176">
    <property type="entry name" value="FAD-binding/transporter-associated domain-like"/>
    <property type="match status" value="1"/>
</dbReference>
<keyword evidence="3" id="KW-0274">FAD</keyword>
<dbReference type="InterPro" id="IPR006094">
    <property type="entry name" value="Oxid_FAD_bind_N"/>
</dbReference>